<keyword evidence="5 10" id="KW-0949">S-adenosyl-L-methionine</keyword>
<gene>
    <name evidence="14" type="primary">mnmC_2</name>
    <name evidence="10" type="synonym">mnmC</name>
    <name evidence="14" type="ORF">LMG21510_01789</name>
</gene>
<evidence type="ECO:0000256" key="7">
    <source>
        <dbReference type="ARBA" id="ARBA00022827"/>
    </source>
</evidence>
<dbReference type="InterPro" id="IPR036188">
    <property type="entry name" value="FAD/NAD-bd_sf"/>
</dbReference>
<evidence type="ECO:0000256" key="6">
    <source>
        <dbReference type="ARBA" id="ARBA00022694"/>
    </source>
</evidence>
<comment type="cofactor">
    <cofactor evidence="10">
        <name>FAD</name>
        <dbReference type="ChEBI" id="CHEBI:57692"/>
    </cofactor>
</comment>
<feature type="region of interest" description="Disordered" evidence="11">
    <location>
        <begin position="655"/>
        <end position="678"/>
    </location>
</feature>
<feature type="region of interest" description="tRNA (mnm(5)s(2)U34)-methyltransferase" evidence="10">
    <location>
        <begin position="1"/>
        <end position="233"/>
    </location>
</feature>
<dbReference type="InterPro" id="IPR006076">
    <property type="entry name" value="FAD-dep_OxRdtase"/>
</dbReference>
<evidence type="ECO:0000256" key="5">
    <source>
        <dbReference type="ARBA" id="ARBA00022691"/>
    </source>
</evidence>
<evidence type="ECO:0000313" key="14">
    <source>
        <dbReference type="EMBL" id="CAG9171817.1"/>
    </source>
</evidence>
<dbReference type="InterPro" id="IPR029063">
    <property type="entry name" value="SAM-dependent_MTases_sf"/>
</dbReference>
<dbReference type="Gene3D" id="3.50.50.60">
    <property type="entry name" value="FAD/NAD(P)-binding domain"/>
    <property type="match status" value="1"/>
</dbReference>
<name>A0ABN7YIC2_9BURK</name>
<dbReference type="Gene3D" id="3.30.9.10">
    <property type="entry name" value="D-Amino Acid Oxidase, subunit A, domain 2"/>
    <property type="match status" value="1"/>
</dbReference>
<feature type="domain" description="MnmC-like methyltransferase" evidence="13">
    <location>
        <begin position="111"/>
        <end position="231"/>
    </location>
</feature>
<feature type="region of interest" description="Disordered" evidence="11">
    <location>
        <begin position="1"/>
        <end position="20"/>
    </location>
</feature>
<dbReference type="HAMAP" id="MF_01102">
    <property type="entry name" value="MnmC"/>
    <property type="match status" value="1"/>
</dbReference>
<comment type="subcellular location">
    <subcellularLocation>
        <location evidence="10">Cytoplasm</location>
    </subcellularLocation>
</comment>
<dbReference type="NCBIfam" id="NF002481">
    <property type="entry name" value="PRK01747.1-2"/>
    <property type="match status" value="1"/>
</dbReference>
<comment type="catalytic activity">
    <reaction evidence="10">
        <text>5-aminomethyl-2-thiouridine(34) in tRNA + S-adenosyl-L-methionine = 5-methylaminomethyl-2-thiouridine(34) in tRNA + S-adenosyl-L-homocysteine + H(+)</text>
        <dbReference type="Rhea" id="RHEA:19569"/>
        <dbReference type="Rhea" id="RHEA-COMP:10195"/>
        <dbReference type="Rhea" id="RHEA-COMP:10197"/>
        <dbReference type="ChEBI" id="CHEBI:15378"/>
        <dbReference type="ChEBI" id="CHEBI:57856"/>
        <dbReference type="ChEBI" id="CHEBI:59789"/>
        <dbReference type="ChEBI" id="CHEBI:74454"/>
        <dbReference type="ChEBI" id="CHEBI:74455"/>
        <dbReference type="EC" id="2.1.1.61"/>
    </reaction>
</comment>
<evidence type="ECO:0000256" key="8">
    <source>
        <dbReference type="ARBA" id="ARBA00023002"/>
    </source>
</evidence>
<dbReference type="PANTHER" id="PTHR13847">
    <property type="entry name" value="SARCOSINE DEHYDROGENASE-RELATED"/>
    <property type="match status" value="1"/>
</dbReference>
<keyword evidence="9 10" id="KW-0511">Multifunctional enzyme</keyword>
<feature type="region of interest" description="FAD-dependent cmnm(5)s(2)U34 oxidoreductase" evidence="10">
    <location>
        <begin position="257"/>
        <end position="678"/>
    </location>
</feature>
<dbReference type="RefSeq" id="WP_224041219.1">
    <property type="nucleotide sequence ID" value="NZ_CAJZAH010000002.1"/>
</dbReference>
<protein>
    <recommendedName>
        <fullName evidence="10">tRNA 5-methylaminomethyl-2-thiouridine biosynthesis bifunctional protein MnmC</fullName>
        <shortName evidence="10">tRNA mnm(5)s(2)U biosynthesis bifunctional protein</shortName>
    </recommendedName>
    <domain>
        <recommendedName>
            <fullName evidence="10">tRNA (mnm(5)s(2)U34)-methyltransferase</fullName>
            <ecNumber evidence="10">2.1.1.61</ecNumber>
        </recommendedName>
    </domain>
    <domain>
        <recommendedName>
            <fullName evidence="10">FAD-dependent cmnm(5)s(2)U34 oxidoreductase</fullName>
            <ecNumber evidence="10">1.5.-.-</ecNumber>
        </recommendedName>
    </domain>
</protein>
<comment type="similarity">
    <text evidence="10">In the N-terminal section; belongs to the methyltransferase superfamily. tRNA (mnm(5)s(2)U34)-methyltransferase family.</text>
</comment>
<dbReference type="EC" id="1.5.-.-" evidence="10"/>
<evidence type="ECO:0000313" key="15">
    <source>
        <dbReference type="Proteomes" id="UP000721236"/>
    </source>
</evidence>
<dbReference type="InterPro" id="IPR047785">
    <property type="entry name" value="tRNA_MNMC2"/>
</dbReference>
<sequence length="678" mass="72511">MSRALEPAEPVLSPDGTPYSPRYDDVYHSVEGGLAQARHVFLGGNGLPGRWQGREQFVIVETGFGQGLNFLATWQAWRDDPRRCGRLHFVSIEKHPFTRDGLATIHAALPELGPMAAQLRAAWPLPLPGLHRMAFEEGAVVLTLALGDIDTLLPKLAVGADAFYLDGFSPARNAEMWAPSVMKRLARLARPGATLATYTAAGFVRRGLASAGFEVAKAPGFGGKRDMTVARFPSDWARRRHPPPAAANWPERHAIVVGAGLAGCAVTERLAARGWTVSLFEAQDGPARVTSAHRAAAMHPHVSADDSLLSRLSRAGNLYSRRVWQALSEAGHAVGWNECGVLQLGADDAESELQRVALTALGFPAPFVRWMDAEEAAAIHGAGVPRGGLWFGQGGWVAPPDICGAQLAMAGDRVRARFGCRIDAIERDGDGWIARDEAGALLARAPVLVLANAHEAARLMPQRFLTMRRVRGQLTTLLPAHVDALGRWPDCVVTGAGYLLPTDAQGIARIGSSYEEPDGPLEARAEVHAANLERLAAMLPDTAPALDRIDPASLDGYVGERTVSHHRLPWVGPLADEDEALRHAVALRGARFRDVPRQPGLYAALAFGSRGLTWAAIAAELVASHIEGEPLPLEGDLVDALDPARLLVRALRHGDTARADEPASDASPPDGAKTAGTE</sequence>
<comment type="function">
    <text evidence="10">Catalyzes the last two steps in the biosynthesis of 5-methylaminomethyl-2-thiouridine (mnm(5)s(2)U) at the wobble position (U34) in tRNA. Catalyzes the FAD-dependent demodification of cmnm(5)s(2)U34 to nm(5)s(2)U34, followed by the transfer of a methyl group from S-adenosyl-L-methionine to nm(5)s(2)U34, to form mnm(5)s(2)U34.</text>
</comment>
<accession>A0ABN7YIC2</accession>
<keyword evidence="1 10" id="KW-0963">Cytoplasm</keyword>
<evidence type="ECO:0000256" key="3">
    <source>
        <dbReference type="ARBA" id="ARBA00022630"/>
    </source>
</evidence>
<evidence type="ECO:0000259" key="13">
    <source>
        <dbReference type="Pfam" id="PF05430"/>
    </source>
</evidence>
<dbReference type="InterPro" id="IPR017610">
    <property type="entry name" value="tRNA_S-uridine_synth_MnmC_C"/>
</dbReference>
<dbReference type="NCBIfam" id="NF002483">
    <property type="entry name" value="PRK01747.1-4"/>
    <property type="match status" value="1"/>
</dbReference>
<keyword evidence="2 10" id="KW-0489">Methyltransferase</keyword>
<keyword evidence="8 10" id="KW-0560">Oxidoreductase</keyword>
<dbReference type="InterPro" id="IPR008471">
    <property type="entry name" value="MnmC-like_methylTransf"/>
</dbReference>
<evidence type="ECO:0000256" key="9">
    <source>
        <dbReference type="ARBA" id="ARBA00023268"/>
    </source>
</evidence>
<evidence type="ECO:0000256" key="11">
    <source>
        <dbReference type="SAM" id="MobiDB-lite"/>
    </source>
</evidence>
<keyword evidence="4 10" id="KW-0808">Transferase</keyword>
<evidence type="ECO:0000256" key="1">
    <source>
        <dbReference type="ARBA" id="ARBA00022490"/>
    </source>
</evidence>
<dbReference type="EMBL" id="CAJZAH010000002">
    <property type="protein sequence ID" value="CAG9171817.1"/>
    <property type="molecule type" value="Genomic_DNA"/>
</dbReference>
<feature type="domain" description="FAD dependent oxidoreductase" evidence="12">
    <location>
        <begin position="254"/>
        <end position="623"/>
    </location>
</feature>
<proteinExistence type="inferred from homology"/>
<dbReference type="InterPro" id="IPR023032">
    <property type="entry name" value="tRNA_MAMT_biosynth_bifunc_MnmC"/>
</dbReference>
<keyword evidence="3 10" id="KW-0285">Flavoprotein</keyword>
<dbReference type="NCBIfam" id="TIGR03197">
    <property type="entry name" value="MnmC_Cterm"/>
    <property type="match status" value="1"/>
</dbReference>
<evidence type="ECO:0000256" key="10">
    <source>
        <dbReference type="HAMAP-Rule" id="MF_01102"/>
    </source>
</evidence>
<dbReference type="Proteomes" id="UP000721236">
    <property type="component" value="Unassembled WGS sequence"/>
</dbReference>
<dbReference type="Pfam" id="PF05430">
    <property type="entry name" value="Methyltransf_30"/>
    <property type="match status" value="1"/>
</dbReference>
<dbReference type="SUPFAM" id="SSF51905">
    <property type="entry name" value="FAD/NAD(P)-binding domain"/>
    <property type="match status" value="1"/>
</dbReference>
<reference evidence="14 15" key="1">
    <citation type="submission" date="2021-08" db="EMBL/GenBank/DDBJ databases">
        <authorList>
            <person name="Peeters C."/>
        </authorList>
    </citation>
    <scope>NUCLEOTIDE SEQUENCE [LARGE SCALE GENOMIC DNA]</scope>
    <source>
        <strain evidence="14 15">LMG 21510</strain>
    </source>
</reference>
<dbReference type="Pfam" id="PF01266">
    <property type="entry name" value="DAO"/>
    <property type="match status" value="1"/>
</dbReference>
<evidence type="ECO:0000259" key="12">
    <source>
        <dbReference type="Pfam" id="PF01266"/>
    </source>
</evidence>
<comment type="caution">
    <text evidence="14">The sequence shown here is derived from an EMBL/GenBank/DDBJ whole genome shotgun (WGS) entry which is preliminary data.</text>
</comment>
<dbReference type="EC" id="2.1.1.61" evidence="10"/>
<comment type="similarity">
    <text evidence="10">In the C-terminal section; belongs to the DAO family.</text>
</comment>
<keyword evidence="6 10" id="KW-0819">tRNA processing</keyword>
<dbReference type="NCBIfam" id="NF033855">
    <property type="entry name" value="tRNA_MNMC2"/>
    <property type="match status" value="1"/>
</dbReference>
<keyword evidence="15" id="KW-1185">Reference proteome</keyword>
<keyword evidence="7 10" id="KW-0274">FAD</keyword>
<dbReference type="Gene3D" id="3.40.50.150">
    <property type="entry name" value="Vaccinia Virus protein VP39"/>
    <property type="match status" value="1"/>
</dbReference>
<organism evidence="14 15">
    <name type="scientific">Cupriavidus respiraculi</name>
    <dbReference type="NCBI Taxonomy" id="195930"/>
    <lineage>
        <taxon>Bacteria</taxon>
        <taxon>Pseudomonadati</taxon>
        <taxon>Pseudomonadota</taxon>
        <taxon>Betaproteobacteria</taxon>
        <taxon>Burkholderiales</taxon>
        <taxon>Burkholderiaceae</taxon>
        <taxon>Cupriavidus</taxon>
    </lineage>
</organism>
<dbReference type="PANTHER" id="PTHR13847:SF283">
    <property type="entry name" value="TRNA 5-METHYLAMINOMETHYL-2-THIOURIDINE BIOSYNTHESIS BIFUNCTIONAL PROTEIN MNMC"/>
    <property type="match status" value="1"/>
</dbReference>
<evidence type="ECO:0000256" key="4">
    <source>
        <dbReference type="ARBA" id="ARBA00022679"/>
    </source>
</evidence>
<evidence type="ECO:0000256" key="2">
    <source>
        <dbReference type="ARBA" id="ARBA00022603"/>
    </source>
</evidence>